<keyword evidence="5" id="KW-0067">ATP-binding</keyword>
<reference evidence="14 15" key="1">
    <citation type="journal article" date="2019" name="Sci. Rep.">
        <title>Comparative genomics of chytrid fungi reveal insights into the obligate biotrophic and pathogenic lifestyle of Synchytrium endobioticum.</title>
        <authorList>
            <person name="van de Vossenberg B.T.L.H."/>
            <person name="Warris S."/>
            <person name="Nguyen H.D.T."/>
            <person name="van Gent-Pelzer M.P.E."/>
            <person name="Joly D.L."/>
            <person name="van de Geest H.C."/>
            <person name="Bonants P.J.M."/>
            <person name="Smith D.S."/>
            <person name="Levesque C.A."/>
            <person name="van der Lee T.A.J."/>
        </authorList>
    </citation>
    <scope>NUCLEOTIDE SEQUENCE [LARGE SCALE GENOMIC DNA]</scope>
    <source>
        <strain evidence="12 15">LEV6574</strain>
        <strain evidence="13 14">MB42</strain>
    </source>
</reference>
<dbReference type="NCBIfam" id="TIGR00408">
    <property type="entry name" value="proS_fam_I"/>
    <property type="match status" value="1"/>
</dbReference>
<dbReference type="PROSITE" id="PS50862">
    <property type="entry name" value="AA_TRNA_LIGASE_II"/>
    <property type="match status" value="1"/>
</dbReference>
<dbReference type="SUPFAM" id="SSF64586">
    <property type="entry name" value="C-terminal domain of ProRS"/>
    <property type="match status" value="1"/>
</dbReference>
<evidence type="ECO:0000256" key="10">
    <source>
        <dbReference type="SAM" id="MobiDB-lite"/>
    </source>
</evidence>
<dbReference type="PANTHER" id="PTHR43382">
    <property type="entry name" value="PROLYL-TRNA SYNTHETASE"/>
    <property type="match status" value="1"/>
</dbReference>
<dbReference type="AlphaFoldDB" id="A0A507CUR6"/>
<dbReference type="GO" id="GO:0005524">
    <property type="term" value="F:ATP binding"/>
    <property type="evidence" value="ECO:0007669"/>
    <property type="project" value="UniProtKB-KW"/>
</dbReference>
<dbReference type="FunFam" id="3.30.930.10:FF:000007">
    <property type="entry name" value="Bifunctional glutamate/proline--tRNA ligase"/>
    <property type="match status" value="1"/>
</dbReference>
<feature type="domain" description="Aminoacyl-transfer RNA synthetases class-II family profile" evidence="11">
    <location>
        <begin position="246"/>
        <end position="495"/>
    </location>
</feature>
<dbReference type="Pfam" id="PF03129">
    <property type="entry name" value="HGTP_anticodon"/>
    <property type="match status" value="1"/>
</dbReference>
<dbReference type="STRING" id="286115.A0A507CUR6"/>
<dbReference type="InterPro" id="IPR036621">
    <property type="entry name" value="Anticodon-bd_dom_sf"/>
</dbReference>
<dbReference type="CDD" id="cd00862">
    <property type="entry name" value="ProRS_anticodon_zinc"/>
    <property type="match status" value="1"/>
</dbReference>
<dbReference type="GO" id="GO:0002161">
    <property type="term" value="F:aminoacyl-tRNA deacylase activity"/>
    <property type="evidence" value="ECO:0007669"/>
    <property type="project" value="InterPro"/>
</dbReference>
<dbReference type="SUPFAM" id="SSF55681">
    <property type="entry name" value="Class II aaRS and biotin synthetases"/>
    <property type="match status" value="1"/>
</dbReference>
<comment type="catalytic activity">
    <reaction evidence="9">
        <text>tRNA(Pro) + L-proline + ATP = L-prolyl-tRNA(Pro) + AMP + diphosphate</text>
        <dbReference type="Rhea" id="RHEA:14305"/>
        <dbReference type="Rhea" id="RHEA-COMP:9700"/>
        <dbReference type="Rhea" id="RHEA-COMP:9702"/>
        <dbReference type="ChEBI" id="CHEBI:30616"/>
        <dbReference type="ChEBI" id="CHEBI:33019"/>
        <dbReference type="ChEBI" id="CHEBI:60039"/>
        <dbReference type="ChEBI" id="CHEBI:78442"/>
        <dbReference type="ChEBI" id="CHEBI:78532"/>
        <dbReference type="ChEBI" id="CHEBI:456215"/>
        <dbReference type="EC" id="6.1.1.15"/>
    </reaction>
</comment>
<dbReference type="GO" id="GO:0005737">
    <property type="term" value="C:cytoplasm"/>
    <property type="evidence" value="ECO:0007669"/>
    <property type="project" value="InterPro"/>
</dbReference>
<dbReference type="PANTHER" id="PTHR43382:SF2">
    <property type="entry name" value="BIFUNCTIONAL GLUTAMATE_PROLINE--TRNA LIGASE"/>
    <property type="match status" value="1"/>
</dbReference>
<name>A0A507CUR6_9FUNG</name>
<dbReference type="GO" id="GO:0017101">
    <property type="term" value="C:aminoacyl-tRNA synthetase multienzyme complex"/>
    <property type="evidence" value="ECO:0007669"/>
    <property type="project" value="TreeGrafter"/>
</dbReference>
<dbReference type="GO" id="GO:0004827">
    <property type="term" value="F:proline-tRNA ligase activity"/>
    <property type="evidence" value="ECO:0007669"/>
    <property type="project" value="UniProtKB-EC"/>
</dbReference>
<evidence type="ECO:0000313" key="13">
    <source>
        <dbReference type="EMBL" id="TPX43874.1"/>
    </source>
</evidence>
<dbReference type="EMBL" id="QEAN01000186">
    <property type="protein sequence ID" value="TPX43874.1"/>
    <property type="molecule type" value="Genomic_DNA"/>
</dbReference>
<dbReference type="Gene3D" id="3.30.110.30">
    <property type="entry name" value="C-terminal domain of ProRS"/>
    <property type="match status" value="1"/>
</dbReference>
<evidence type="ECO:0000313" key="14">
    <source>
        <dbReference type="Proteomes" id="UP000317494"/>
    </source>
</evidence>
<dbReference type="InterPro" id="IPR006195">
    <property type="entry name" value="aa-tRNA-synth_II"/>
</dbReference>
<keyword evidence="6" id="KW-0648">Protein biosynthesis</keyword>
<dbReference type="CDD" id="cd00778">
    <property type="entry name" value="ProRS_core_arch_euk"/>
    <property type="match status" value="1"/>
</dbReference>
<dbReference type="Gene3D" id="3.40.50.800">
    <property type="entry name" value="Anticodon-binding domain"/>
    <property type="match status" value="1"/>
</dbReference>
<evidence type="ECO:0000256" key="4">
    <source>
        <dbReference type="ARBA" id="ARBA00022741"/>
    </source>
</evidence>
<evidence type="ECO:0000256" key="3">
    <source>
        <dbReference type="ARBA" id="ARBA00022598"/>
    </source>
</evidence>
<dbReference type="Proteomes" id="UP000317494">
    <property type="component" value="Unassembled WGS sequence"/>
</dbReference>
<accession>A0A507CUR6</accession>
<dbReference type="GO" id="GO:0006433">
    <property type="term" value="P:prolyl-tRNA aminoacylation"/>
    <property type="evidence" value="ECO:0007669"/>
    <property type="project" value="InterPro"/>
</dbReference>
<dbReference type="Pfam" id="PF09180">
    <property type="entry name" value="ProRS-C_1"/>
    <property type="match status" value="1"/>
</dbReference>
<dbReference type="Proteomes" id="UP000320475">
    <property type="component" value="Unassembled WGS sequence"/>
</dbReference>
<organism evidence="12 15">
    <name type="scientific">Synchytrium endobioticum</name>
    <dbReference type="NCBI Taxonomy" id="286115"/>
    <lineage>
        <taxon>Eukaryota</taxon>
        <taxon>Fungi</taxon>
        <taxon>Fungi incertae sedis</taxon>
        <taxon>Chytridiomycota</taxon>
        <taxon>Chytridiomycota incertae sedis</taxon>
        <taxon>Chytridiomycetes</taxon>
        <taxon>Synchytriales</taxon>
        <taxon>Synchytriaceae</taxon>
        <taxon>Synchytrium</taxon>
    </lineage>
</organism>
<evidence type="ECO:0000313" key="12">
    <source>
        <dbReference type="EMBL" id="TPX42886.1"/>
    </source>
</evidence>
<keyword evidence="14" id="KW-1185">Reference proteome</keyword>
<dbReference type="HAMAP" id="MF_01571">
    <property type="entry name" value="Pro_tRNA_synth_type3"/>
    <property type="match status" value="1"/>
</dbReference>
<dbReference type="InterPro" id="IPR007214">
    <property type="entry name" value="YbaK/aa-tRNA-synth-assoc-dom"/>
</dbReference>
<dbReference type="SUPFAM" id="SSF55826">
    <property type="entry name" value="YbaK/ProRS associated domain"/>
    <property type="match status" value="1"/>
</dbReference>
<dbReference type="EMBL" id="QEAM01000248">
    <property type="protein sequence ID" value="TPX42886.1"/>
    <property type="molecule type" value="Genomic_DNA"/>
</dbReference>
<evidence type="ECO:0000256" key="2">
    <source>
        <dbReference type="ARBA" id="ARBA00012831"/>
    </source>
</evidence>
<dbReference type="InterPro" id="IPR016061">
    <property type="entry name" value="Pro-tRNA_ligase_II_C"/>
</dbReference>
<dbReference type="InterPro" id="IPR004499">
    <property type="entry name" value="Pro-tRNA-ligase_IIa_arc-type"/>
</dbReference>
<dbReference type="EC" id="6.1.1.15" evidence="2"/>
<dbReference type="InterPro" id="IPR033721">
    <property type="entry name" value="ProRS_core_arch_euk"/>
</dbReference>
<comment type="similarity">
    <text evidence="1">Belongs to the class-II aminoacyl-tRNA synthetase family.</text>
</comment>
<dbReference type="InterPro" id="IPR004154">
    <property type="entry name" value="Anticodon-bd"/>
</dbReference>
<dbReference type="Gene3D" id="3.90.960.10">
    <property type="entry name" value="YbaK/aminoacyl-tRNA synthetase-associated domain"/>
    <property type="match status" value="1"/>
</dbReference>
<sequence length="721" mass="79866">MSINSTEALTQYLTAHQIPHKLYQHASTDSASAWSETIKSLASTPTKSLLVKPKGIKSGDLPILVLALDSTKLDLNGLIKSPHFGGKEGRIAADNLVADTLKVGKLDVTPFALGNVQDPSSIVVVVDQALAHVSAPLAFRAFASTSSLTVSLSDLQKYLSNTTVDNKIVDFGALGGCTSAPATNGVAAKAPSKAEKKAEPSSTTADADGDKSVLIGIDVKKTEDFSEWYQQVLKKSDMLDYYDISGCYILRPLAYKIWKEIQVFFSKCIEDSGVEDCYFPMFVSKHRLEREKDHIDGFAPEVAWVTKAGNSDLAEPVAVRPTSETVIYPHYADWVRSYRDLPLRLNQWCNVVRWEFKHPQPFLRTREFLWQEGHTAFATKAEADAEVLEILDYYRRVYEEVLAVPVIKGIKSEKEKFAGGLYTTTCEGFVPATGRGIQGATSHCLGQNFSKMFNISVLDDNQQSTHVWQNSWGLSTRAIGVCVMVHGDDQGLVLPPNVASTQVVVIPVGITAKTSGGQREALMKAVDETVAKLKAVGVRAKADTRDNYTPGWKYNHWELRGVPVRLEIGPKDLSKNEARAVRRDTRAATQLSLADIASGCKQLMDTIYTDMFNRAKQERDAHLIRMETFENFVKALDAKNIVLAPWCERMECEDDVKKESARIAQMNAAHQEQDEKAPSMGAKTLCIPFDQPKENPIVEGKTKCFYCDSKAKRYALWGRSY</sequence>
<dbReference type="Pfam" id="PF00587">
    <property type="entry name" value="tRNA-synt_2b"/>
    <property type="match status" value="1"/>
</dbReference>
<dbReference type="VEuPathDB" id="FungiDB:SeMB42_g04545"/>
<dbReference type="InterPro" id="IPR002314">
    <property type="entry name" value="aa-tRNA-synt_IIb"/>
</dbReference>
<dbReference type="PRINTS" id="PR01046">
    <property type="entry name" value="TRNASYNTHPRO"/>
</dbReference>
<gene>
    <name evidence="12" type="primary">AIM10</name>
    <name evidence="12" type="ORF">SeLEV6574_g05350</name>
    <name evidence="13" type="ORF">SeMB42_g04545</name>
</gene>
<keyword evidence="7" id="KW-0030">Aminoacyl-tRNA synthetase</keyword>
<dbReference type="Gene3D" id="3.30.930.10">
    <property type="entry name" value="Bira Bifunctional Protein, Domain 2"/>
    <property type="match status" value="1"/>
</dbReference>
<dbReference type="InterPro" id="IPR045864">
    <property type="entry name" value="aa-tRNA-synth_II/BPL/LPL"/>
</dbReference>
<evidence type="ECO:0000259" key="11">
    <source>
        <dbReference type="PROSITE" id="PS50862"/>
    </source>
</evidence>
<dbReference type="FunFam" id="3.40.50.800:FF:000005">
    <property type="entry name" value="bifunctional glutamate/proline--tRNA ligase"/>
    <property type="match status" value="1"/>
</dbReference>
<dbReference type="Pfam" id="PF04073">
    <property type="entry name" value="tRNA_edit"/>
    <property type="match status" value="1"/>
</dbReference>
<dbReference type="SUPFAM" id="SSF52954">
    <property type="entry name" value="Class II aaRS ABD-related"/>
    <property type="match status" value="1"/>
</dbReference>
<proteinExistence type="inferred from homology"/>
<evidence type="ECO:0000256" key="5">
    <source>
        <dbReference type="ARBA" id="ARBA00022840"/>
    </source>
</evidence>
<dbReference type="InterPro" id="IPR017449">
    <property type="entry name" value="Pro-tRNA_synth_II"/>
</dbReference>
<protein>
    <recommendedName>
        <fullName evidence="2">proline--tRNA ligase</fullName>
        <ecNumber evidence="2">6.1.1.15</ecNumber>
    </recommendedName>
    <alternativeName>
        <fullName evidence="8">Prolyl-tRNA synthetase</fullName>
    </alternativeName>
</protein>
<dbReference type="InterPro" id="IPR002316">
    <property type="entry name" value="Pro-tRNA-ligase_IIa"/>
</dbReference>
<dbReference type="FunFam" id="3.30.110.30:FF:000001">
    <property type="entry name" value="Bifunctional glutamate/proline--tRNA ligase"/>
    <property type="match status" value="1"/>
</dbReference>
<feature type="region of interest" description="Disordered" evidence="10">
    <location>
        <begin position="188"/>
        <end position="209"/>
    </location>
</feature>
<evidence type="ECO:0000256" key="8">
    <source>
        <dbReference type="ARBA" id="ARBA00029731"/>
    </source>
</evidence>
<dbReference type="SMART" id="SM00946">
    <property type="entry name" value="ProRS-C_1"/>
    <property type="match status" value="1"/>
</dbReference>
<evidence type="ECO:0000256" key="6">
    <source>
        <dbReference type="ARBA" id="ARBA00022917"/>
    </source>
</evidence>
<dbReference type="InterPro" id="IPR036754">
    <property type="entry name" value="YbaK/aa-tRNA-synt-asso_dom_sf"/>
</dbReference>
<evidence type="ECO:0000256" key="7">
    <source>
        <dbReference type="ARBA" id="ARBA00023146"/>
    </source>
</evidence>
<keyword evidence="4" id="KW-0547">Nucleotide-binding</keyword>
<evidence type="ECO:0000256" key="1">
    <source>
        <dbReference type="ARBA" id="ARBA00008226"/>
    </source>
</evidence>
<comment type="caution">
    <text evidence="12">The sequence shown here is derived from an EMBL/GenBank/DDBJ whole genome shotgun (WGS) entry which is preliminary data.</text>
</comment>
<evidence type="ECO:0000256" key="9">
    <source>
        <dbReference type="ARBA" id="ARBA00047671"/>
    </source>
</evidence>
<keyword evidence="3 12" id="KW-0436">Ligase</keyword>
<evidence type="ECO:0000313" key="15">
    <source>
        <dbReference type="Proteomes" id="UP000320475"/>
    </source>
</evidence>
<dbReference type="OrthoDB" id="1350766at2759"/>